<keyword evidence="1" id="KW-0812">Transmembrane</keyword>
<sequence>MRPDRIATSVRLLWRLFTPRGLRRGSLIVLLVWTMIACADHLGVFAALVSLSGAVTSPDQLLPVQVFAP</sequence>
<evidence type="ECO:0000256" key="1">
    <source>
        <dbReference type="SAM" id="Phobius"/>
    </source>
</evidence>
<dbReference type="STRING" id="228230.RMCC_6250"/>
<keyword evidence="3" id="KW-1185">Reference proteome</keyword>
<dbReference type="Proteomes" id="UP000069443">
    <property type="component" value="Unassembled WGS sequence"/>
</dbReference>
<reference evidence="3" key="2">
    <citation type="submission" date="2016-02" db="EMBL/GenBank/DDBJ databases">
        <title>Draft genome sequence of five rapidly growing Mycobacterium species.</title>
        <authorList>
            <person name="Katahira K."/>
            <person name="Gotou Y."/>
            <person name="Iida K."/>
            <person name="Ogura Y."/>
            <person name="Hayashi T."/>
        </authorList>
    </citation>
    <scope>NUCLEOTIDE SEQUENCE [LARGE SCALE GENOMIC DNA]</scope>
    <source>
        <strain evidence="3">JCM15298</strain>
    </source>
</reference>
<evidence type="ECO:0000313" key="2">
    <source>
        <dbReference type="EMBL" id="GAS99285.1"/>
    </source>
</evidence>
<keyword evidence="1" id="KW-0472">Membrane</keyword>
<evidence type="ECO:0000313" key="3">
    <source>
        <dbReference type="Proteomes" id="UP000069443"/>
    </source>
</evidence>
<protein>
    <submittedName>
        <fullName evidence="2">Molybdate ABC transporter, permease protein</fullName>
    </submittedName>
</protein>
<dbReference type="EMBL" id="BCSY01000131">
    <property type="protein sequence ID" value="GAS99285.1"/>
    <property type="molecule type" value="Genomic_DNA"/>
</dbReference>
<reference evidence="3" key="1">
    <citation type="journal article" date="2016" name="Genome Announc.">
        <title>Draft Genome Sequences of Five Rapidly Growing Mycobacterium Species, M. thermoresistibile, M. fortuitum subsp. acetamidolyticum, M. canariasense, M. brisbanense, and M. novocastrense.</title>
        <authorList>
            <person name="Katahira K."/>
            <person name="Ogura Y."/>
            <person name="Gotoh Y."/>
            <person name="Hayashi T."/>
        </authorList>
    </citation>
    <scope>NUCLEOTIDE SEQUENCE [LARGE SCALE GENOMIC DNA]</scope>
    <source>
        <strain evidence="3">JCM15298</strain>
    </source>
</reference>
<proteinExistence type="predicted"/>
<keyword evidence="1" id="KW-1133">Transmembrane helix</keyword>
<name>A0A117ICB4_MYCCR</name>
<feature type="transmembrane region" description="Helical" evidence="1">
    <location>
        <begin position="27"/>
        <end position="51"/>
    </location>
</feature>
<accession>A0A117ICB4</accession>
<dbReference type="AlphaFoldDB" id="A0A117ICB4"/>
<organism evidence="2 3">
    <name type="scientific">Mycolicibacterium canariasense</name>
    <name type="common">Mycobacterium canariasense</name>
    <dbReference type="NCBI Taxonomy" id="228230"/>
    <lineage>
        <taxon>Bacteria</taxon>
        <taxon>Bacillati</taxon>
        <taxon>Actinomycetota</taxon>
        <taxon>Actinomycetes</taxon>
        <taxon>Mycobacteriales</taxon>
        <taxon>Mycobacteriaceae</taxon>
        <taxon>Mycolicibacterium</taxon>
    </lineage>
</organism>
<comment type="caution">
    <text evidence="2">The sequence shown here is derived from an EMBL/GenBank/DDBJ whole genome shotgun (WGS) entry which is preliminary data.</text>
</comment>
<gene>
    <name evidence="2" type="ORF">RMCC_6250</name>
</gene>